<reference evidence="1 2" key="1">
    <citation type="submission" date="2019-12" db="EMBL/GenBank/DDBJ databases">
        <title>Genome sequenceing of Clostridium bovifaecis.</title>
        <authorList>
            <person name="Yao Y."/>
        </authorList>
    </citation>
    <scope>NUCLEOTIDE SEQUENCE [LARGE SCALE GENOMIC DNA]</scope>
    <source>
        <strain evidence="1 2">BXX</strain>
    </source>
</reference>
<gene>
    <name evidence="1" type="ORF">GOM49_13265</name>
</gene>
<proteinExistence type="predicted"/>
<evidence type="ECO:0000313" key="1">
    <source>
        <dbReference type="EMBL" id="QGU95931.1"/>
    </source>
</evidence>
<keyword evidence="2" id="KW-1185">Reference proteome</keyword>
<dbReference type="Proteomes" id="UP000422764">
    <property type="component" value="Chromosome"/>
</dbReference>
<accession>A0A6I6F093</accession>
<name>A0A6I6F093_9CLOT</name>
<protein>
    <submittedName>
        <fullName evidence="1">Uncharacterized protein</fullName>
    </submittedName>
</protein>
<organism evidence="1 2">
    <name type="scientific">Clostridium bovifaecis</name>
    <dbReference type="NCBI Taxonomy" id="2184719"/>
    <lineage>
        <taxon>Bacteria</taxon>
        <taxon>Bacillati</taxon>
        <taxon>Bacillota</taxon>
        <taxon>Clostridia</taxon>
        <taxon>Eubacteriales</taxon>
        <taxon>Clostridiaceae</taxon>
        <taxon>Clostridium</taxon>
    </lineage>
</organism>
<sequence length="57" mass="6928">MGLFGEQSKEDKQEKQLQNFMDKYQLKDLDEKYLVILKRITNDLYHNQTIAFIKYRG</sequence>
<dbReference type="AlphaFoldDB" id="A0A6I6F093"/>
<evidence type="ECO:0000313" key="2">
    <source>
        <dbReference type="Proteomes" id="UP000422764"/>
    </source>
</evidence>
<dbReference type="EMBL" id="CP046522">
    <property type="protein sequence ID" value="QGU95931.1"/>
    <property type="molecule type" value="Genomic_DNA"/>
</dbReference>